<evidence type="ECO:0000313" key="2">
    <source>
        <dbReference type="EMBL" id="KAJ5211537.1"/>
    </source>
</evidence>
<dbReference type="Proteomes" id="UP001150904">
    <property type="component" value="Unassembled WGS sequence"/>
</dbReference>
<keyword evidence="3" id="KW-1185">Reference proteome</keyword>
<name>A0A9W9N1P1_9EURO</name>
<evidence type="ECO:0000256" key="1">
    <source>
        <dbReference type="SAM" id="MobiDB-lite"/>
    </source>
</evidence>
<sequence length="175" mass="18365">MADAGGEPPRPPNLWCNHCRRPGHDVRDCWHVLARRAAFINSVSALPPPKRYPGVKKTRRGTRAGRGKKAAKHAGAAAAAGVSFAQGTGVALNLEGLTPAECQQLTGVVDAAVSAAVAQFMAARSVGASPQVDGRSQQPGQRNPVVRQSIAGPEEENKDGEKEDDMSVDLGPFPQ</sequence>
<dbReference type="RefSeq" id="XP_058309707.1">
    <property type="nucleotide sequence ID" value="XM_058450245.1"/>
</dbReference>
<feature type="compositionally biased region" description="Acidic residues" evidence="1">
    <location>
        <begin position="153"/>
        <end position="167"/>
    </location>
</feature>
<dbReference type="GO" id="GO:0003676">
    <property type="term" value="F:nucleic acid binding"/>
    <property type="evidence" value="ECO:0007669"/>
    <property type="project" value="InterPro"/>
</dbReference>
<dbReference type="InterPro" id="IPR036875">
    <property type="entry name" value="Znf_CCHC_sf"/>
</dbReference>
<feature type="region of interest" description="Disordered" evidence="1">
    <location>
        <begin position="126"/>
        <end position="175"/>
    </location>
</feature>
<reference evidence="2" key="2">
    <citation type="journal article" date="2023" name="IMA Fungus">
        <title>Comparative genomic study of the Penicillium genus elucidates a diverse pangenome and 15 lateral gene transfer events.</title>
        <authorList>
            <person name="Petersen C."/>
            <person name="Sorensen T."/>
            <person name="Nielsen M.R."/>
            <person name="Sondergaard T.E."/>
            <person name="Sorensen J.L."/>
            <person name="Fitzpatrick D.A."/>
            <person name="Frisvad J.C."/>
            <person name="Nielsen K.L."/>
        </authorList>
    </citation>
    <scope>NUCLEOTIDE SEQUENCE</scope>
    <source>
        <strain evidence="2">IBT 15544</strain>
    </source>
</reference>
<dbReference type="AlphaFoldDB" id="A0A9W9N1P1"/>
<dbReference type="GO" id="GO:0008270">
    <property type="term" value="F:zinc ion binding"/>
    <property type="evidence" value="ECO:0007669"/>
    <property type="project" value="InterPro"/>
</dbReference>
<dbReference type="SUPFAM" id="SSF57756">
    <property type="entry name" value="Retrovirus zinc finger-like domains"/>
    <property type="match status" value="1"/>
</dbReference>
<comment type="caution">
    <text evidence="2">The sequence shown here is derived from an EMBL/GenBank/DDBJ whole genome shotgun (WGS) entry which is preliminary data.</text>
</comment>
<organism evidence="2 3">
    <name type="scientific">Penicillium cinerascens</name>
    <dbReference type="NCBI Taxonomy" id="70096"/>
    <lineage>
        <taxon>Eukaryota</taxon>
        <taxon>Fungi</taxon>
        <taxon>Dikarya</taxon>
        <taxon>Ascomycota</taxon>
        <taxon>Pezizomycotina</taxon>
        <taxon>Eurotiomycetes</taxon>
        <taxon>Eurotiomycetidae</taxon>
        <taxon>Eurotiales</taxon>
        <taxon>Aspergillaceae</taxon>
        <taxon>Penicillium</taxon>
    </lineage>
</organism>
<reference evidence="2" key="1">
    <citation type="submission" date="2022-12" db="EMBL/GenBank/DDBJ databases">
        <authorList>
            <person name="Petersen C."/>
        </authorList>
    </citation>
    <scope>NUCLEOTIDE SEQUENCE</scope>
    <source>
        <strain evidence="2">IBT 15544</strain>
    </source>
</reference>
<evidence type="ECO:0008006" key="4">
    <source>
        <dbReference type="Google" id="ProtNLM"/>
    </source>
</evidence>
<dbReference type="EMBL" id="JAPQKR010000008">
    <property type="protein sequence ID" value="KAJ5211537.1"/>
    <property type="molecule type" value="Genomic_DNA"/>
</dbReference>
<gene>
    <name evidence="2" type="ORF">N7498_003183</name>
</gene>
<proteinExistence type="predicted"/>
<protein>
    <recommendedName>
        <fullName evidence="4">CCHC-type domain-containing protein</fullName>
    </recommendedName>
</protein>
<accession>A0A9W9N1P1</accession>
<dbReference type="GeneID" id="83177546"/>
<evidence type="ECO:0000313" key="3">
    <source>
        <dbReference type="Proteomes" id="UP001150904"/>
    </source>
</evidence>